<name>A0A7J7HNE9_CAMSI</name>
<dbReference type="Proteomes" id="UP000593564">
    <property type="component" value="Unassembled WGS sequence"/>
</dbReference>
<reference evidence="7 8" key="2">
    <citation type="submission" date="2020-07" db="EMBL/GenBank/DDBJ databases">
        <title>Genome assembly of wild tea tree DASZ reveals pedigree and selection history of tea varieties.</title>
        <authorList>
            <person name="Zhang W."/>
        </authorList>
    </citation>
    <scope>NUCLEOTIDE SEQUENCE [LARGE SCALE GENOMIC DNA]</scope>
    <source>
        <strain evidence="8">cv. G240</strain>
        <tissue evidence="7">Leaf</tissue>
    </source>
</reference>
<sequence>MGKSTMRPNCTYFFSVYRYFQGSISLIKWFRKVKSFGGNVVGYMQWWDEWLVVLETRKHEYGDTPKSKKMRYIQTSRCSQTYHLTSCRGYIPEEAPKSSSSSTRLTGLRSRQTLERWPGASLAIELVVWSLPPLLSPLGWFVAVDVWTPFPFSEVEKEESVVKWGWSEDEILVAFEKNPWFMVASEHKIMRVMEFFVNKMGWDSSFFARSPIHIGFSLEKRIVPRCAVYQVLLSKGLIKNNSFNLTTMLKKPEKWFLTKVVNCNEEEAPELLKLYEEKLALAKFPNFVYYLLHTISVEASQELSVEIGDLKPDPALWHEDNGREPWENRRQDPPGSISGWHLGDAAHRLVANSLQLRANRNGYSSEEKNMCVRSAEVANKQHLEGVKKIAKLEAECQRLRGLVRKKLPGPAALAQMKLEVENLGRDYGETRVRRSLLKPPSPHPPQLPDFSLDSVPKFYKENDFLTERLLAMEEETKMLKKALAMCTSELQASRNICAKTVSKLQILESQLHANNQQKKGPSRSSLQIPTEGSLSQNAISPPSFTSMSEDRNDNERSCTGCWATTAISELSHFKGKNIEKSNKAENENHLELMDDFLEMEKLASNDSNGPISGSAISNNMRSEMANQDTTINPHFHSKEQPELDSLANHESNAELPVPDPQSDIDPLPLMKFQM</sequence>
<dbReference type="GO" id="GO:0006353">
    <property type="term" value="P:DNA-templated transcription termination"/>
    <property type="evidence" value="ECO:0007669"/>
    <property type="project" value="UniProtKB-KW"/>
</dbReference>
<evidence type="ECO:0000256" key="3">
    <source>
        <dbReference type="ARBA" id="ARBA00022472"/>
    </source>
</evidence>
<accession>A0A7J7HNE9</accession>
<evidence type="ECO:0000256" key="5">
    <source>
        <dbReference type="ARBA" id="ARBA00023054"/>
    </source>
</evidence>
<keyword evidence="3" id="KW-0804">Transcription</keyword>
<organism evidence="7 8">
    <name type="scientific">Camellia sinensis</name>
    <name type="common">Tea plant</name>
    <name type="synonym">Thea sinensis</name>
    <dbReference type="NCBI Taxonomy" id="4442"/>
    <lineage>
        <taxon>Eukaryota</taxon>
        <taxon>Viridiplantae</taxon>
        <taxon>Streptophyta</taxon>
        <taxon>Embryophyta</taxon>
        <taxon>Tracheophyta</taxon>
        <taxon>Spermatophyta</taxon>
        <taxon>Magnoliopsida</taxon>
        <taxon>eudicotyledons</taxon>
        <taxon>Gunneridae</taxon>
        <taxon>Pentapetalae</taxon>
        <taxon>asterids</taxon>
        <taxon>Ericales</taxon>
        <taxon>Theaceae</taxon>
        <taxon>Camellia</taxon>
    </lineage>
</organism>
<dbReference type="GO" id="GO:0003676">
    <property type="term" value="F:nucleic acid binding"/>
    <property type="evidence" value="ECO:0007669"/>
    <property type="project" value="InterPro"/>
</dbReference>
<keyword evidence="3" id="KW-0806">Transcription termination</keyword>
<evidence type="ECO:0000256" key="1">
    <source>
        <dbReference type="ARBA" id="ARBA00005921"/>
    </source>
</evidence>
<proteinExistence type="inferred from homology"/>
<comment type="similarity">
    <text evidence="1">Belongs to the FPP family.</text>
</comment>
<evidence type="ECO:0000313" key="7">
    <source>
        <dbReference type="EMBL" id="KAF5954085.1"/>
    </source>
</evidence>
<keyword evidence="3" id="KW-0805">Transcription regulation</keyword>
<keyword evidence="8" id="KW-1185">Reference proteome</keyword>
<comment type="similarity">
    <text evidence="2">Belongs to the mTERF family.</text>
</comment>
<dbReference type="PANTHER" id="PTHR31580">
    <property type="entry name" value="FILAMENT-LIKE PLANT PROTEIN 4"/>
    <property type="match status" value="1"/>
</dbReference>
<dbReference type="Gene3D" id="1.25.70.10">
    <property type="entry name" value="Transcription termination factor 3, mitochondrial"/>
    <property type="match status" value="1"/>
</dbReference>
<feature type="region of interest" description="Disordered" evidence="6">
    <location>
        <begin position="318"/>
        <end position="338"/>
    </location>
</feature>
<evidence type="ECO:0000256" key="2">
    <source>
        <dbReference type="ARBA" id="ARBA00007692"/>
    </source>
</evidence>
<reference evidence="8" key="1">
    <citation type="journal article" date="2020" name="Nat. Commun.">
        <title>Genome assembly of wild tea tree DASZ reveals pedigree and selection history of tea varieties.</title>
        <authorList>
            <person name="Zhang W."/>
            <person name="Zhang Y."/>
            <person name="Qiu H."/>
            <person name="Guo Y."/>
            <person name="Wan H."/>
            <person name="Zhang X."/>
            <person name="Scossa F."/>
            <person name="Alseekh S."/>
            <person name="Zhang Q."/>
            <person name="Wang P."/>
            <person name="Xu L."/>
            <person name="Schmidt M.H."/>
            <person name="Jia X."/>
            <person name="Li D."/>
            <person name="Zhu A."/>
            <person name="Guo F."/>
            <person name="Chen W."/>
            <person name="Ni D."/>
            <person name="Usadel B."/>
            <person name="Fernie A.R."/>
            <person name="Wen W."/>
        </authorList>
    </citation>
    <scope>NUCLEOTIDE SEQUENCE [LARGE SCALE GENOMIC DNA]</scope>
    <source>
        <strain evidence="8">cv. G240</strain>
    </source>
</reference>
<evidence type="ECO:0000313" key="8">
    <source>
        <dbReference type="Proteomes" id="UP000593564"/>
    </source>
</evidence>
<feature type="region of interest" description="Disordered" evidence="6">
    <location>
        <begin position="631"/>
        <end position="674"/>
    </location>
</feature>
<protein>
    <submittedName>
        <fullName evidence="7">Uncharacterized protein</fullName>
    </submittedName>
</protein>
<dbReference type="SMART" id="SM00733">
    <property type="entry name" value="Mterf"/>
    <property type="match status" value="2"/>
</dbReference>
<keyword evidence="5" id="KW-0175">Coiled coil</keyword>
<dbReference type="InterPro" id="IPR038538">
    <property type="entry name" value="MTERF_sf"/>
</dbReference>
<dbReference type="PANTHER" id="PTHR31580:SF4">
    <property type="entry name" value="FILAMENT-LIKE PLANT PROTEIN 6"/>
    <property type="match status" value="1"/>
</dbReference>
<dbReference type="Pfam" id="PF05911">
    <property type="entry name" value="FPP"/>
    <property type="match status" value="1"/>
</dbReference>
<feature type="compositionally biased region" description="Basic and acidic residues" evidence="6">
    <location>
        <begin position="318"/>
        <end position="332"/>
    </location>
</feature>
<evidence type="ECO:0000256" key="4">
    <source>
        <dbReference type="ARBA" id="ARBA00022946"/>
    </source>
</evidence>
<dbReference type="Pfam" id="PF02536">
    <property type="entry name" value="mTERF"/>
    <property type="match status" value="1"/>
</dbReference>
<dbReference type="EMBL" id="JACBKZ010000003">
    <property type="protein sequence ID" value="KAF5954085.1"/>
    <property type="molecule type" value="Genomic_DNA"/>
</dbReference>
<feature type="region of interest" description="Disordered" evidence="6">
    <location>
        <begin position="513"/>
        <end position="557"/>
    </location>
</feature>
<comment type="caution">
    <text evidence="7">The sequence shown here is derived from an EMBL/GenBank/DDBJ whole genome shotgun (WGS) entry which is preliminary data.</text>
</comment>
<dbReference type="InterPro" id="IPR003690">
    <property type="entry name" value="MTERF"/>
</dbReference>
<gene>
    <name evidence="7" type="ORF">HYC85_006941</name>
</gene>
<dbReference type="InterPro" id="IPR008587">
    <property type="entry name" value="FPP_plant"/>
</dbReference>
<evidence type="ECO:0000256" key="6">
    <source>
        <dbReference type="SAM" id="MobiDB-lite"/>
    </source>
</evidence>
<keyword evidence="4" id="KW-0809">Transit peptide</keyword>
<dbReference type="AlphaFoldDB" id="A0A7J7HNE9"/>
<feature type="compositionally biased region" description="Polar residues" evidence="6">
    <location>
        <begin position="513"/>
        <end position="547"/>
    </location>
</feature>